<keyword evidence="9" id="KW-1185">Reference proteome</keyword>
<dbReference type="EMBL" id="FMUX01000014">
    <property type="protein sequence ID" value="SCY62828.1"/>
    <property type="molecule type" value="Genomic_DNA"/>
</dbReference>
<dbReference type="InterPro" id="IPR014001">
    <property type="entry name" value="Helicase_ATP-bd"/>
</dbReference>
<feature type="domain" description="Helicase C-terminal" evidence="7">
    <location>
        <begin position="308"/>
        <end position="482"/>
    </location>
</feature>
<proteinExistence type="predicted"/>
<dbReference type="AlphaFoldDB" id="A0A1G5HIH5"/>
<dbReference type="InterPro" id="IPR050699">
    <property type="entry name" value="RNA-DNA_Helicase"/>
</dbReference>
<protein>
    <submittedName>
        <fullName evidence="8">Helicase conserved C-terminal domain-containing protein</fullName>
    </submittedName>
</protein>
<dbReference type="SMART" id="SM01142">
    <property type="entry name" value="DSHCT"/>
    <property type="match status" value="1"/>
</dbReference>
<feature type="compositionally biased region" description="Basic residues" evidence="5">
    <location>
        <begin position="1"/>
        <end position="25"/>
    </location>
</feature>
<evidence type="ECO:0000259" key="7">
    <source>
        <dbReference type="PROSITE" id="PS51194"/>
    </source>
</evidence>
<dbReference type="STRING" id="419481.SAMN05216233_11411"/>
<evidence type="ECO:0000259" key="6">
    <source>
        <dbReference type="PROSITE" id="PS51192"/>
    </source>
</evidence>
<dbReference type="GO" id="GO:0003676">
    <property type="term" value="F:nucleic acid binding"/>
    <property type="evidence" value="ECO:0007669"/>
    <property type="project" value="InterPro"/>
</dbReference>
<name>A0A1G5HIH5_9BACT</name>
<feature type="region of interest" description="Disordered" evidence="5">
    <location>
        <begin position="1"/>
        <end position="29"/>
    </location>
</feature>
<dbReference type="GO" id="GO:0004386">
    <property type="term" value="F:helicase activity"/>
    <property type="evidence" value="ECO:0007669"/>
    <property type="project" value="UniProtKB-KW"/>
</dbReference>
<keyword evidence="3 8" id="KW-0347">Helicase</keyword>
<evidence type="ECO:0000256" key="4">
    <source>
        <dbReference type="ARBA" id="ARBA00022840"/>
    </source>
</evidence>
<dbReference type="Gene3D" id="1.10.3380.30">
    <property type="match status" value="1"/>
</dbReference>
<dbReference type="GO" id="GO:0055087">
    <property type="term" value="C:Ski complex"/>
    <property type="evidence" value="ECO:0007669"/>
    <property type="project" value="TreeGrafter"/>
</dbReference>
<sequence>MTQNYHRRSPHPKRRRSHRPPKKKFAPTIKAGSDERLKPIFEQIGTPEARPFSPDRFQLEAVEAVRHGDCLVTAPTGSGKTWIAEQVILKALERGERCWYATPLKALTNTIFSRFCDLFGKENVGILTGDIKDNPDASIIVGTTEILRNQLYDAMHTGRDLTTDLVVMDEAHYLGDADRGVVWEEVMIYLPSRIPLLLLSATVGNARQIADWLTDLRGREVQVIEETKRSVPLHPLFFHPSGTLFPLVSQKGGKGNVGLYKKVNSYVNQDNPPILAPPNRLPPMGEIMKVLKKYRLLPAIFFMKSRADCNGALELCSGEILAGDPARADLLSQRVDEILTAHPHLSRHKQRYHLEHLAVGAHHSGQLPGWKIVIETLMNEGLLDAMFATSTVAAGVNFPARSVVILNSDRYNGVEFMPLSSSEYNQMTGRAGRRGKDKVGFAVILPGKFNDLRHLARLTNQAPERVESQIRINFSMVLNLLLSHSPQQIEGLLEKSFAAFLLEKKRGRSRGNRRLWEDFTLHLEFLKFKGFVDDDNRLTADGEWASRLRIDSPLLVGECFRLKLFPEDPALMTAMVASFVNERERDDESINRNALPKSLIRTFLTIRKGLTPFAREMLDWGFEVPFLYLHPAATLYLWASGTPWNDVVRFSGLQEGDLSRLILRTADNLHHIAALSAVFPQAAAAAAQAKKAIMKDPIVTTLEEMPAHEEGPVAGSPV</sequence>
<dbReference type="GO" id="GO:0016787">
    <property type="term" value="F:hydrolase activity"/>
    <property type="evidence" value="ECO:0007669"/>
    <property type="project" value="UniProtKB-KW"/>
</dbReference>
<dbReference type="PANTHER" id="PTHR12131:SF1">
    <property type="entry name" value="ATP-DEPENDENT RNA HELICASE SUPV3L1, MITOCHONDRIAL-RELATED"/>
    <property type="match status" value="1"/>
</dbReference>
<accession>A0A1G5HIH5</accession>
<evidence type="ECO:0000256" key="2">
    <source>
        <dbReference type="ARBA" id="ARBA00022801"/>
    </source>
</evidence>
<evidence type="ECO:0000256" key="5">
    <source>
        <dbReference type="SAM" id="MobiDB-lite"/>
    </source>
</evidence>
<dbReference type="GO" id="GO:0070478">
    <property type="term" value="P:nuclear-transcribed mRNA catabolic process, 3'-5' exonucleolytic nonsense-mediated decay"/>
    <property type="evidence" value="ECO:0007669"/>
    <property type="project" value="TreeGrafter"/>
</dbReference>
<dbReference type="Pfam" id="PF08148">
    <property type="entry name" value="DSHCT"/>
    <property type="match status" value="1"/>
</dbReference>
<dbReference type="InterPro" id="IPR027417">
    <property type="entry name" value="P-loop_NTPase"/>
</dbReference>
<evidence type="ECO:0000256" key="1">
    <source>
        <dbReference type="ARBA" id="ARBA00022741"/>
    </source>
</evidence>
<dbReference type="Pfam" id="PF00270">
    <property type="entry name" value="DEAD"/>
    <property type="match status" value="1"/>
</dbReference>
<reference evidence="8 9" key="1">
    <citation type="submission" date="2016-10" db="EMBL/GenBank/DDBJ databases">
        <authorList>
            <person name="de Groot N.N."/>
        </authorList>
    </citation>
    <scope>NUCLEOTIDE SEQUENCE [LARGE SCALE GENOMIC DNA]</scope>
    <source>
        <strain evidence="8 9">AA1</strain>
    </source>
</reference>
<dbReference type="InterPro" id="IPR001650">
    <property type="entry name" value="Helicase_C-like"/>
</dbReference>
<dbReference type="Proteomes" id="UP000198870">
    <property type="component" value="Unassembled WGS sequence"/>
</dbReference>
<dbReference type="PROSITE" id="PS51192">
    <property type="entry name" value="HELICASE_ATP_BIND_1"/>
    <property type="match status" value="1"/>
</dbReference>
<dbReference type="SUPFAM" id="SSF52540">
    <property type="entry name" value="P-loop containing nucleoside triphosphate hydrolases"/>
    <property type="match status" value="1"/>
</dbReference>
<evidence type="ECO:0000313" key="9">
    <source>
        <dbReference type="Proteomes" id="UP000198870"/>
    </source>
</evidence>
<gene>
    <name evidence="8" type="ORF">SAMN05216233_11411</name>
</gene>
<dbReference type="PROSITE" id="PS51194">
    <property type="entry name" value="HELICASE_CTER"/>
    <property type="match status" value="1"/>
</dbReference>
<dbReference type="OrthoDB" id="9807155at2"/>
<dbReference type="InterPro" id="IPR012961">
    <property type="entry name" value="Ski2/MTR4_C"/>
</dbReference>
<keyword evidence="4" id="KW-0067">ATP-binding</keyword>
<keyword evidence="1" id="KW-0547">Nucleotide-binding</keyword>
<dbReference type="SMART" id="SM00490">
    <property type="entry name" value="HELICc"/>
    <property type="match status" value="1"/>
</dbReference>
<dbReference type="SMART" id="SM00487">
    <property type="entry name" value="DEXDc"/>
    <property type="match status" value="1"/>
</dbReference>
<organism evidence="8 9">
    <name type="scientific">Desulfoluna spongiiphila</name>
    <dbReference type="NCBI Taxonomy" id="419481"/>
    <lineage>
        <taxon>Bacteria</taxon>
        <taxon>Pseudomonadati</taxon>
        <taxon>Thermodesulfobacteriota</taxon>
        <taxon>Desulfobacteria</taxon>
        <taxon>Desulfobacterales</taxon>
        <taxon>Desulfolunaceae</taxon>
        <taxon>Desulfoluna</taxon>
    </lineage>
</organism>
<evidence type="ECO:0000256" key="3">
    <source>
        <dbReference type="ARBA" id="ARBA00022806"/>
    </source>
</evidence>
<keyword evidence="2" id="KW-0378">Hydrolase</keyword>
<dbReference type="InterPro" id="IPR011545">
    <property type="entry name" value="DEAD/DEAH_box_helicase_dom"/>
</dbReference>
<dbReference type="GO" id="GO:0005524">
    <property type="term" value="F:ATP binding"/>
    <property type="evidence" value="ECO:0007669"/>
    <property type="project" value="UniProtKB-KW"/>
</dbReference>
<dbReference type="Gene3D" id="3.40.50.300">
    <property type="entry name" value="P-loop containing nucleotide triphosphate hydrolases"/>
    <property type="match status" value="2"/>
</dbReference>
<dbReference type="RefSeq" id="WP_092212410.1">
    <property type="nucleotide sequence ID" value="NZ_FMUX01000014.1"/>
</dbReference>
<dbReference type="Pfam" id="PF00271">
    <property type="entry name" value="Helicase_C"/>
    <property type="match status" value="1"/>
</dbReference>
<dbReference type="PANTHER" id="PTHR12131">
    <property type="entry name" value="ATP-DEPENDENT RNA AND DNA HELICASE"/>
    <property type="match status" value="1"/>
</dbReference>
<feature type="domain" description="Helicase ATP-binding" evidence="6">
    <location>
        <begin position="61"/>
        <end position="221"/>
    </location>
</feature>
<evidence type="ECO:0000313" key="8">
    <source>
        <dbReference type="EMBL" id="SCY62828.1"/>
    </source>
</evidence>